<name>A0A099LT55_9VIBR</name>
<evidence type="ECO:0000256" key="3">
    <source>
        <dbReference type="ARBA" id="ARBA00022741"/>
    </source>
</evidence>
<dbReference type="STRING" id="29495.EA26_03625"/>
<keyword evidence="6 11" id="KW-0546">Nucleotide metabolism</keyword>
<organism evidence="13 14">
    <name type="scientific">Vibrio navarrensis</name>
    <dbReference type="NCBI Taxonomy" id="29495"/>
    <lineage>
        <taxon>Bacteria</taxon>
        <taxon>Pseudomonadati</taxon>
        <taxon>Pseudomonadota</taxon>
        <taxon>Gammaproteobacteria</taxon>
        <taxon>Vibrionales</taxon>
        <taxon>Vibrionaceae</taxon>
        <taxon>Vibrio</taxon>
    </lineage>
</organism>
<evidence type="ECO:0000256" key="7">
    <source>
        <dbReference type="ARBA" id="ARBA00023211"/>
    </source>
</evidence>
<dbReference type="InterPro" id="IPR002786">
    <property type="entry name" value="Non_canon_purine_NTPase"/>
</dbReference>
<evidence type="ECO:0000259" key="12">
    <source>
        <dbReference type="Pfam" id="PF01931"/>
    </source>
</evidence>
<dbReference type="NCBIfam" id="NF003459">
    <property type="entry name" value="PRK05074.1"/>
    <property type="match status" value="1"/>
</dbReference>
<evidence type="ECO:0000256" key="5">
    <source>
        <dbReference type="ARBA" id="ARBA00022842"/>
    </source>
</evidence>
<accession>A0A099LT55</accession>
<proteinExistence type="inferred from homology"/>
<dbReference type="GO" id="GO:0103023">
    <property type="term" value="F:ITPase activity"/>
    <property type="evidence" value="ECO:0007669"/>
    <property type="project" value="UniProtKB-EC"/>
</dbReference>
<comment type="cofactor">
    <cofactor evidence="1">
        <name>Mn(2+)</name>
        <dbReference type="ChEBI" id="CHEBI:29035"/>
    </cofactor>
</comment>
<dbReference type="HAMAP" id="MF_00648">
    <property type="entry name" value="Non_canon_purine_NTPase_YjjX"/>
    <property type="match status" value="1"/>
</dbReference>
<evidence type="ECO:0000256" key="4">
    <source>
        <dbReference type="ARBA" id="ARBA00022801"/>
    </source>
</evidence>
<dbReference type="PANTHER" id="PTHR34699:SF2">
    <property type="entry name" value="NON-CANONICAL PURINE NTP PHOSPHATASE_PRRC1 DOMAIN-CONTAINING PROTEIN"/>
    <property type="match status" value="1"/>
</dbReference>
<comment type="catalytic activity">
    <reaction evidence="9 11">
        <text>XTP + H2O = XDP + phosphate + H(+)</text>
        <dbReference type="Rhea" id="RHEA:28406"/>
        <dbReference type="ChEBI" id="CHEBI:15377"/>
        <dbReference type="ChEBI" id="CHEBI:15378"/>
        <dbReference type="ChEBI" id="CHEBI:43474"/>
        <dbReference type="ChEBI" id="CHEBI:59884"/>
        <dbReference type="ChEBI" id="CHEBI:61314"/>
        <dbReference type="EC" id="3.6.1.73"/>
    </reaction>
</comment>
<keyword evidence="5 11" id="KW-0460">Magnesium</keyword>
<dbReference type="GO" id="GO:0009117">
    <property type="term" value="P:nucleotide metabolic process"/>
    <property type="evidence" value="ECO:0007669"/>
    <property type="project" value="UniProtKB-KW"/>
</dbReference>
<feature type="binding site" evidence="11">
    <location>
        <position position="75"/>
    </location>
    <ligand>
        <name>Mg(2+)</name>
        <dbReference type="ChEBI" id="CHEBI:18420"/>
    </ligand>
</feature>
<dbReference type="AlphaFoldDB" id="A0A099LT55"/>
<comment type="cofactor">
    <cofactor evidence="11">
        <name>Mg(2+)</name>
        <dbReference type="ChEBI" id="CHEBI:18420"/>
    </cofactor>
    <cofactor evidence="11">
        <name>Mn(2+)</name>
        <dbReference type="ChEBI" id="CHEBI:29035"/>
    </cofactor>
    <text evidence="11">Binds 1 divalent metal cation per subunit; can use either Mg(2+) or Mn(2+).</text>
</comment>
<evidence type="ECO:0000256" key="6">
    <source>
        <dbReference type="ARBA" id="ARBA00023080"/>
    </source>
</evidence>
<dbReference type="SUPFAM" id="SSF52972">
    <property type="entry name" value="ITPase-like"/>
    <property type="match status" value="1"/>
</dbReference>
<keyword evidence="4 11" id="KW-0378">Hydrolase</keyword>
<evidence type="ECO:0000256" key="11">
    <source>
        <dbReference type="HAMAP-Rule" id="MF_00648"/>
    </source>
</evidence>
<dbReference type="Pfam" id="PF01931">
    <property type="entry name" value="NTPase_I-T"/>
    <property type="match status" value="1"/>
</dbReference>
<dbReference type="GO" id="GO:0000166">
    <property type="term" value="F:nucleotide binding"/>
    <property type="evidence" value="ECO:0007669"/>
    <property type="project" value="UniProtKB-KW"/>
</dbReference>
<dbReference type="EC" id="3.6.1.73" evidence="11"/>
<evidence type="ECO:0000256" key="1">
    <source>
        <dbReference type="ARBA" id="ARBA00001936"/>
    </source>
</evidence>
<feature type="domain" description="Non-canonical purine NTP phosphatase/PRRC1" evidence="12">
    <location>
        <begin position="14"/>
        <end position="172"/>
    </location>
</feature>
<dbReference type="PANTHER" id="PTHR34699">
    <property type="match status" value="1"/>
</dbReference>
<evidence type="ECO:0000256" key="8">
    <source>
        <dbReference type="ARBA" id="ARBA00048174"/>
    </source>
</evidence>
<dbReference type="eggNOG" id="COG1986">
    <property type="taxonomic scope" value="Bacteria"/>
</dbReference>
<dbReference type="InterPro" id="IPR026533">
    <property type="entry name" value="NTPase/PRRC1"/>
</dbReference>
<keyword evidence="3 11" id="KW-0547">Nucleotide-binding</keyword>
<comment type="caution">
    <text evidence="11">Lacks conserved residue(s) required for the propagation of feature annotation.</text>
</comment>
<evidence type="ECO:0000256" key="2">
    <source>
        <dbReference type="ARBA" id="ARBA00022723"/>
    </source>
</evidence>
<keyword evidence="14" id="KW-1185">Reference proteome</keyword>
<evidence type="ECO:0000313" key="14">
    <source>
        <dbReference type="Proteomes" id="UP000029994"/>
    </source>
</evidence>
<dbReference type="InterPro" id="IPR050299">
    <property type="entry name" value="YjjX_NTPase"/>
</dbReference>
<evidence type="ECO:0000313" key="13">
    <source>
        <dbReference type="EMBL" id="KGK10452.1"/>
    </source>
</evidence>
<comment type="function">
    <text evidence="11">Phosphatase that hydrolyzes non-canonical purine nucleotides such as XTP and ITP to their respective diphosphate derivatives. Probably excludes non-canonical purines from DNA/RNA precursor pool, thus preventing their incorporation into DNA/RNA and avoiding chromosomal lesions.</text>
</comment>
<dbReference type="InterPro" id="IPR029001">
    <property type="entry name" value="ITPase-like_fam"/>
</dbReference>
<evidence type="ECO:0000256" key="10">
    <source>
        <dbReference type="ARBA" id="ARBA00060855"/>
    </source>
</evidence>
<reference evidence="13 14" key="1">
    <citation type="submission" date="2014-04" db="EMBL/GenBank/DDBJ databases">
        <title>Genome sequencing of Vibrio navarrensis strains.</title>
        <authorList>
            <person name="Gladney L.M."/>
            <person name="Katz L.S."/>
            <person name="Marino-Ramirez L."/>
            <person name="Jordan I.K."/>
        </authorList>
    </citation>
    <scope>NUCLEOTIDE SEQUENCE [LARGE SCALE GENOMIC DNA]</scope>
    <source>
        <strain evidence="13 14">ATCC 51183</strain>
    </source>
</reference>
<feature type="binding site" evidence="11">
    <location>
        <begin position="75"/>
        <end position="76"/>
    </location>
    <ligand>
        <name>substrate</name>
    </ligand>
</feature>
<dbReference type="GO" id="GO:0046872">
    <property type="term" value="F:metal ion binding"/>
    <property type="evidence" value="ECO:0007669"/>
    <property type="project" value="UniProtKB-KW"/>
</dbReference>
<sequence length="186" mass="19948">MSKKIMATQKVIIASLNPAKLSAVESAFQQAFPQRSFTFSGVSVPSEVADQPMSDEETHLGALNRVKNAKQAVSDGDYYVGLEAGIEGDVTFAWMVIESNTHRGESRSASLMLPPAVLAKLADANELGDVMDEVFGTDNIKQKGGAISLLTQNLLTRSSVYHQALILALIPFTNPQHFPANLASKG</sequence>
<comment type="caution">
    <text evidence="13">The sequence shown here is derived from an EMBL/GenBank/DDBJ whole genome shotgun (WGS) entry which is preliminary data.</text>
</comment>
<dbReference type="Gene3D" id="3.90.950.10">
    <property type="match status" value="1"/>
</dbReference>
<dbReference type="Proteomes" id="UP000029994">
    <property type="component" value="Unassembled WGS sequence"/>
</dbReference>
<dbReference type="FunFam" id="3.90.950.10:FF:000002">
    <property type="entry name" value="Inosine/xanthosine triphosphatase"/>
    <property type="match status" value="1"/>
</dbReference>
<comment type="similarity">
    <text evidence="10 11">Belongs to the YjjX NTPase family.</text>
</comment>
<dbReference type="EMBL" id="JMCG01000001">
    <property type="protein sequence ID" value="KGK10452.1"/>
    <property type="molecule type" value="Genomic_DNA"/>
</dbReference>
<protein>
    <recommendedName>
        <fullName evidence="11">Inosine/xanthosine triphosphatase</fullName>
        <shortName evidence="11">ITPase/XTPase</shortName>
        <ecNumber evidence="11">3.6.1.73</ecNumber>
    </recommendedName>
    <alternativeName>
        <fullName evidence="11">Non-canonical purine NTP phosphatase</fullName>
    </alternativeName>
    <alternativeName>
        <fullName evidence="11">Non-standard purine NTP phosphatase</fullName>
    </alternativeName>
    <alternativeName>
        <fullName evidence="11">Nucleoside-triphosphate phosphatase</fullName>
        <shortName evidence="11">NTPase</shortName>
    </alternativeName>
</protein>
<comment type="subunit">
    <text evidence="11">Homodimer.</text>
</comment>
<dbReference type="GO" id="GO:0006772">
    <property type="term" value="P:thiamine metabolic process"/>
    <property type="evidence" value="ECO:0007669"/>
    <property type="project" value="TreeGrafter"/>
</dbReference>
<keyword evidence="2 11" id="KW-0479">Metal-binding</keyword>
<gene>
    <name evidence="13" type="primary">yjjX</name>
    <name evidence="13" type="ORF">EA26_03625</name>
</gene>
<evidence type="ECO:0000256" key="9">
    <source>
        <dbReference type="ARBA" id="ARBA00048781"/>
    </source>
</evidence>
<comment type="catalytic activity">
    <reaction evidence="8 11">
        <text>ITP + H2O = IDP + phosphate + H(+)</text>
        <dbReference type="Rhea" id="RHEA:28330"/>
        <dbReference type="ChEBI" id="CHEBI:15377"/>
        <dbReference type="ChEBI" id="CHEBI:15378"/>
        <dbReference type="ChEBI" id="CHEBI:43474"/>
        <dbReference type="ChEBI" id="CHEBI:58280"/>
        <dbReference type="ChEBI" id="CHEBI:61402"/>
        <dbReference type="EC" id="3.6.1.73"/>
    </reaction>
</comment>
<dbReference type="NCBIfam" id="TIGR00258">
    <property type="entry name" value="inosine/xanthosine triphosphatase"/>
    <property type="match status" value="1"/>
</dbReference>
<keyword evidence="7 11" id="KW-0464">Manganese</keyword>